<organism evidence="2 3">
    <name type="scientific">Pseudomonas syringae group genomosp. 3</name>
    <dbReference type="NCBI Taxonomy" id="251701"/>
    <lineage>
        <taxon>Bacteria</taxon>
        <taxon>Pseudomonadati</taxon>
        <taxon>Pseudomonadota</taxon>
        <taxon>Gammaproteobacteria</taxon>
        <taxon>Pseudomonadales</taxon>
        <taxon>Pseudomonadaceae</taxon>
        <taxon>Pseudomonas</taxon>
    </lineage>
</organism>
<dbReference type="Pfam" id="PF18416">
    <property type="entry name" value="GbpA_2"/>
    <property type="match status" value="2"/>
</dbReference>
<dbReference type="InterPro" id="IPR041029">
    <property type="entry name" value="GbpA_2"/>
</dbReference>
<sequence>MDKAINDNWESVGKITSSRDISPEEKIIAYAFSKDTGKELERVKLTAKNQRYGQYTWPYDFSVLINSQATFMRAGVRGADGLFEGQLSERLNTLWCNDKNVRLFTTVGDLDNWAEVATLRSAEGLSSYGTNGVEIRVQSAGAKEPCETLMFIPTPGRHTQCLWTIDLCRYVNQSSLFIRVGEKASETQSFDCLGSSYRDKFWVPVGSELSVTYKVIELPVSQPIGSSKTGENSPLPDMSGFESDRLGTADNSWFSLGYLLADRDLVVGEKLGVWLINTADGKPIESVEFIADANNRFQAKWPGAFAKAINSKARQVRAGGWSDEGQFSALEKSATPAEFAGQDAVFRAGINRLWHYSDGNRAFTTAAFRTNWVQALALDNADLKAADPFWVQVRDITSQYLYETHLFTPDAKIPLTTRALCEQINRDGKMLRAGVWDAKTSSILPGEKDNALWIPQCSDLAVTSMAANWWSQATVSAARELQEGESIYCYVWDDFSSVELLPALCFIPKAAEARKKDAWLHALAGAIKASPLASYVRLGSSVSGSDDPGASATQASLWQIGAPLRVFTTEPSPDNWLSATGPLAELYEDNKTAVTIELRNGLTQGVLQAFTFTPSETETKASDKDLWLKEFYKYLLGQLKPCAYVRVGETADTQKDDLSGSLQAAIKIWVPRASGIVVEVARASTNAGAVVTVLSQPEMINISDFKYTFTAQLVSQALVVTTIAVMGVHSAGYGELDGLSHDILLFAESLESRDNTLRSKLDPLFQSAIKQVNESVGVRYLQSSTDGVIAFINYRRSHVLVEGAWGALIEKLSDDDDVKKYTSKHEWELRELHDFFSLEIAYGMTRATRQVKRVFR</sequence>
<dbReference type="AlphaFoldDB" id="A0A2K4WGE9"/>
<protein>
    <recommendedName>
        <fullName evidence="1">N-acetylglucosamine binding protein A domain-containing protein</fullName>
    </recommendedName>
</protein>
<feature type="domain" description="N-acetylglucosamine binding protein A" evidence="1">
    <location>
        <begin position="253"/>
        <end position="332"/>
    </location>
</feature>
<proteinExistence type="predicted"/>
<dbReference type="EMBL" id="LT963408">
    <property type="protein sequence ID" value="SOS34904.1"/>
    <property type="molecule type" value="Genomic_DNA"/>
</dbReference>
<name>A0A2K4WGE9_9PSED</name>
<dbReference type="RefSeq" id="WP_104698590.1">
    <property type="nucleotide sequence ID" value="NZ_LT963408.1"/>
</dbReference>
<dbReference type="Proteomes" id="UP000238093">
    <property type="component" value="Chromosome I"/>
</dbReference>
<gene>
    <name evidence="2" type="ORF">CFBP6411_03547</name>
</gene>
<accession>A0A2K4WGE9</accession>
<feature type="domain" description="N-acetylglucosamine binding protein A" evidence="1">
    <location>
        <begin position="9"/>
        <end position="99"/>
    </location>
</feature>
<evidence type="ECO:0000259" key="1">
    <source>
        <dbReference type="Pfam" id="PF18416"/>
    </source>
</evidence>
<evidence type="ECO:0000313" key="3">
    <source>
        <dbReference type="Proteomes" id="UP000238093"/>
    </source>
</evidence>
<reference evidence="2 3" key="1">
    <citation type="submission" date="2017-11" db="EMBL/GenBank/DDBJ databases">
        <authorList>
            <person name="Han C.G."/>
        </authorList>
    </citation>
    <scope>NUCLEOTIDE SEQUENCE [LARGE SCALE GENOMIC DNA]</scope>
    <source>
        <strain evidence="2">CFBP6411</strain>
    </source>
</reference>
<evidence type="ECO:0000313" key="2">
    <source>
        <dbReference type="EMBL" id="SOS34904.1"/>
    </source>
</evidence>
<dbReference type="Gene3D" id="3.30.70.2150">
    <property type="match status" value="4"/>
</dbReference>